<accession>A0A892ZKW5</accession>
<protein>
    <recommendedName>
        <fullName evidence="9">Polysaccharide biosynthesis protein</fullName>
    </recommendedName>
</protein>
<proteinExistence type="predicted"/>
<evidence type="ECO:0000256" key="4">
    <source>
        <dbReference type="ARBA" id="ARBA00022989"/>
    </source>
</evidence>
<dbReference type="AlphaFoldDB" id="A0A892ZKW5"/>
<dbReference type="EMBL" id="CP069798">
    <property type="protein sequence ID" value="QRQ82437.1"/>
    <property type="molecule type" value="Genomic_DNA"/>
</dbReference>
<feature type="transmembrane region" description="Helical" evidence="6">
    <location>
        <begin position="349"/>
        <end position="367"/>
    </location>
</feature>
<feature type="transmembrane region" description="Helical" evidence="6">
    <location>
        <begin position="9"/>
        <end position="27"/>
    </location>
</feature>
<gene>
    <name evidence="7" type="ORF">JQU52_03240</name>
</gene>
<feature type="transmembrane region" description="Helical" evidence="6">
    <location>
        <begin position="373"/>
        <end position="393"/>
    </location>
</feature>
<dbReference type="GO" id="GO:0005886">
    <property type="term" value="C:plasma membrane"/>
    <property type="evidence" value="ECO:0007669"/>
    <property type="project" value="UniProtKB-SubCell"/>
</dbReference>
<dbReference type="InterPro" id="IPR050833">
    <property type="entry name" value="Poly_Biosynth_Transport"/>
</dbReference>
<evidence type="ECO:0008006" key="9">
    <source>
        <dbReference type="Google" id="ProtNLM"/>
    </source>
</evidence>
<evidence type="ECO:0000256" key="3">
    <source>
        <dbReference type="ARBA" id="ARBA00022692"/>
    </source>
</evidence>
<keyword evidence="4 6" id="KW-1133">Transmembrane helix</keyword>
<dbReference type="Proteomes" id="UP000653156">
    <property type="component" value="Chromosome"/>
</dbReference>
<evidence type="ECO:0000256" key="5">
    <source>
        <dbReference type="ARBA" id="ARBA00023136"/>
    </source>
</evidence>
<keyword evidence="2" id="KW-1003">Cell membrane</keyword>
<evidence type="ECO:0000313" key="8">
    <source>
        <dbReference type="Proteomes" id="UP000653156"/>
    </source>
</evidence>
<feature type="transmembrane region" description="Helical" evidence="6">
    <location>
        <begin position="279"/>
        <end position="297"/>
    </location>
</feature>
<feature type="transmembrane region" description="Helical" evidence="6">
    <location>
        <begin position="317"/>
        <end position="337"/>
    </location>
</feature>
<keyword evidence="8" id="KW-1185">Reference proteome</keyword>
<dbReference type="RefSeq" id="WP_230339720.1">
    <property type="nucleotide sequence ID" value="NZ_CP069798.1"/>
</dbReference>
<name>A0A892ZKW5_9NEIS</name>
<evidence type="ECO:0000256" key="1">
    <source>
        <dbReference type="ARBA" id="ARBA00004651"/>
    </source>
</evidence>
<evidence type="ECO:0000256" key="6">
    <source>
        <dbReference type="SAM" id="Phobius"/>
    </source>
</evidence>
<comment type="subcellular location">
    <subcellularLocation>
        <location evidence="1">Cell membrane</location>
        <topology evidence="1">Multi-pass membrane protein</topology>
    </subcellularLocation>
</comment>
<feature type="transmembrane region" description="Helical" evidence="6">
    <location>
        <begin position="77"/>
        <end position="97"/>
    </location>
</feature>
<dbReference type="PANTHER" id="PTHR30250">
    <property type="entry name" value="PST FAMILY PREDICTED COLANIC ACID TRANSPORTER"/>
    <property type="match status" value="1"/>
</dbReference>
<keyword evidence="3 6" id="KW-0812">Transmembrane</keyword>
<sequence>MIRKIGSSIAIQSLGTLSGFAVVWLITRYLGVSKQGEFALLKSWIDLLVVIGCFGFPQSFIYTINKLNTSAQILKRFSSIYPVAIFTVASILSYFWFHYSSNVISFSTVHYVFIGAAIAGLVGHGLLRGIFLTQNDGKKFALISILPALGLFVFIGLGIFVDIPISLPLAYVLTGLIAFIIMLWLVKPSSGGRALQWRPILLNGNSIFLQGLAMTLLPMTTYWLMSYFGMDKKAIGGFNIAVYCYLAFALPLNMVSPIFFNRWSKNHDKAVLSKELKRFLWIGLPILPISLFLAYLLKYIVPYVFGGELEFAIPSMQILLSAGILVYATNLLSCMNIAMGSFTSNTRAYILKVAASIIFIFGSLSLFQNDLKMVALSWLLGDLSLLMILFTLVTRSFKTQRKSV</sequence>
<feature type="transmembrane region" description="Helical" evidence="6">
    <location>
        <begin position="207"/>
        <end position="228"/>
    </location>
</feature>
<feature type="transmembrane region" description="Helical" evidence="6">
    <location>
        <begin position="140"/>
        <end position="161"/>
    </location>
</feature>
<dbReference type="KEGG" id="ptes:JQU52_03240"/>
<feature type="transmembrane region" description="Helical" evidence="6">
    <location>
        <begin position="240"/>
        <end position="259"/>
    </location>
</feature>
<dbReference type="PANTHER" id="PTHR30250:SF11">
    <property type="entry name" value="O-ANTIGEN TRANSPORTER-RELATED"/>
    <property type="match status" value="1"/>
</dbReference>
<keyword evidence="5 6" id="KW-0472">Membrane</keyword>
<feature type="transmembrane region" description="Helical" evidence="6">
    <location>
        <begin position="167"/>
        <end position="186"/>
    </location>
</feature>
<evidence type="ECO:0000313" key="7">
    <source>
        <dbReference type="EMBL" id="QRQ82437.1"/>
    </source>
</evidence>
<evidence type="ECO:0000256" key="2">
    <source>
        <dbReference type="ARBA" id="ARBA00022475"/>
    </source>
</evidence>
<organism evidence="7 8">
    <name type="scientific">Paralysiella testudinis</name>
    <dbReference type="NCBI Taxonomy" id="2809020"/>
    <lineage>
        <taxon>Bacteria</taxon>
        <taxon>Pseudomonadati</taxon>
        <taxon>Pseudomonadota</taxon>
        <taxon>Betaproteobacteria</taxon>
        <taxon>Neisseriales</taxon>
        <taxon>Neisseriaceae</taxon>
        <taxon>Paralysiella</taxon>
    </lineage>
</organism>
<feature type="transmembrane region" description="Helical" evidence="6">
    <location>
        <begin position="109"/>
        <end position="128"/>
    </location>
</feature>
<reference evidence="7" key="1">
    <citation type="submission" date="2021-02" db="EMBL/GenBank/DDBJ databases">
        <title>Neisseriaceae sp. 26B isolated from the cloaca of a Common Toad-headed Turtle (Mesoclemmys nasuta).</title>
        <authorList>
            <person name="Spergser J."/>
            <person name="Busse H.-J."/>
        </authorList>
    </citation>
    <scope>NUCLEOTIDE SEQUENCE</scope>
    <source>
        <strain evidence="7">26B</strain>
    </source>
</reference>
<feature type="transmembrane region" description="Helical" evidence="6">
    <location>
        <begin position="47"/>
        <end position="65"/>
    </location>
</feature>